<name>A0ABX1VGW0_9PLAN</name>
<dbReference type="EC" id="3.1.6.1" evidence="5"/>
<gene>
    <name evidence="5" type="primary">atsA_34</name>
    <name evidence="5" type="ORF">LzC2_34710</name>
</gene>
<accession>A0ABX1VGW0</accession>
<comment type="similarity">
    <text evidence="1">Belongs to the sulfatase family.</text>
</comment>
<dbReference type="EMBL" id="WTPX01000146">
    <property type="protein sequence ID" value="NNJ27369.1"/>
    <property type="molecule type" value="Genomic_DNA"/>
</dbReference>
<evidence type="ECO:0000256" key="2">
    <source>
        <dbReference type="ARBA" id="ARBA00022801"/>
    </source>
</evidence>
<dbReference type="CDD" id="cd16026">
    <property type="entry name" value="GALNS_like"/>
    <property type="match status" value="1"/>
</dbReference>
<feature type="region of interest" description="Disordered" evidence="3">
    <location>
        <begin position="515"/>
        <end position="536"/>
    </location>
</feature>
<reference evidence="5 6" key="1">
    <citation type="journal article" date="2020" name="Syst. Appl. Microbiol.">
        <title>Alienimonas chondri sp. nov., a novel planctomycete isolated from the biofilm of the red alga Chondrus crispus.</title>
        <authorList>
            <person name="Vitorino I."/>
            <person name="Albuquerque L."/>
            <person name="Wiegand S."/>
            <person name="Kallscheuer N."/>
            <person name="da Costa M.S."/>
            <person name="Lobo-da-Cunha A."/>
            <person name="Jogler C."/>
            <person name="Lage O.M."/>
        </authorList>
    </citation>
    <scope>NUCLEOTIDE SEQUENCE [LARGE SCALE GENOMIC DNA]</scope>
    <source>
        <strain evidence="5 6">LzC2</strain>
    </source>
</reference>
<comment type="caution">
    <text evidence="5">The sequence shown here is derived from an EMBL/GenBank/DDBJ whole genome shotgun (WGS) entry which is preliminary data.</text>
</comment>
<dbReference type="PANTHER" id="PTHR42693:SF53">
    <property type="entry name" value="ENDO-4-O-SULFATASE"/>
    <property type="match status" value="1"/>
</dbReference>
<evidence type="ECO:0000259" key="4">
    <source>
        <dbReference type="Pfam" id="PF00884"/>
    </source>
</evidence>
<evidence type="ECO:0000256" key="3">
    <source>
        <dbReference type="SAM" id="MobiDB-lite"/>
    </source>
</evidence>
<dbReference type="InterPro" id="IPR050738">
    <property type="entry name" value="Sulfatase"/>
</dbReference>
<protein>
    <submittedName>
        <fullName evidence="5">Arylsulfatase</fullName>
        <ecNumber evidence="5">3.1.6.1</ecNumber>
    </submittedName>
</protein>
<dbReference type="Pfam" id="PF14707">
    <property type="entry name" value="Sulfatase_C"/>
    <property type="match status" value="1"/>
</dbReference>
<evidence type="ECO:0000256" key="1">
    <source>
        <dbReference type="ARBA" id="ARBA00008779"/>
    </source>
</evidence>
<sequence>MLSNAPANQSRMRTNPGFPIVAPFAPSWSLPAVIRPAALFALLLAPLAAPPTAQAEDASADAAETGRPPNVVIVFCDDMGYGDAGFSGATDIATPHLDALAKGGMKFTHFYAAQAVCSASRAALLTGCYPNRVGVSGAFGPEAKVGLHPDEVTIADFLKTRGYATAIFGKWHLGDEPGLFPTDQGFDEWFGLPYSNDMWPLHPRYAHMPDARADRKRGYPPLPLYETPLEGENAGVPQVKIAAVDKPDQALLTTWNAEHAVDFINRKKDEPFFLYVPHSMPHVPIFVSDKFAGKSGRGLYGDVIMEIDWSVGQIVEALEKNDLRENTLIVFTSDNGPWLSYGTHGGDAGPFREGKGTTWEGGQREPTLFYMPGTIPAGTVCDAPCGAIDLLPTVADLIGEDLRAALGDDRVIDGKSILPLLKGETKESPHEALLFYWGRELQAIRSGDWKLHFPHGYRSLLSGGGRHGTPSAYMNHFTDGGLYHLKQNPSETKNVADKNPEVVARLEKLAEEARRSLGDSRLEMQGEEVRPIGRVK</sequence>
<dbReference type="Proteomes" id="UP000609651">
    <property type="component" value="Unassembled WGS sequence"/>
</dbReference>
<evidence type="ECO:0000313" key="5">
    <source>
        <dbReference type="EMBL" id="NNJ27369.1"/>
    </source>
</evidence>
<dbReference type="Pfam" id="PF00884">
    <property type="entry name" value="Sulfatase"/>
    <property type="match status" value="1"/>
</dbReference>
<dbReference type="SUPFAM" id="SSF53649">
    <property type="entry name" value="Alkaline phosphatase-like"/>
    <property type="match status" value="1"/>
</dbReference>
<dbReference type="PANTHER" id="PTHR42693">
    <property type="entry name" value="ARYLSULFATASE FAMILY MEMBER"/>
    <property type="match status" value="1"/>
</dbReference>
<organism evidence="5 6">
    <name type="scientific">Alienimonas chondri</name>
    <dbReference type="NCBI Taxonomy" id="2681879"/>
    <lineage>
        <taxon>Bacteria</taxon>
        <taxon>Pseudomonadati</taxon>
        <taxon>Planctomycetota</taxon>
        <taxon>Planctomycetia</taxon>
        <taxon>Planctomycetales</taxon>
        <taxon>Planctomycetaceae</taxon>
        <taxon>Alienimonas</taxon>
    </lineage>
</organism>
<dbReference type="InterPro" id="IPR017850">
    <property type="entry name" value="Alkaline_phosphatase_core_sf"/>
</dbReference>
<keyword evidence="2 5" id="KW-0378">Hydrolase</keyword>
<dbReference type="Gene3D" id="3.40.720.10">
    <property type="entry name" value="Alkaline Phosphatase, subunit A"/>
    <property type="match status" value="1"/>
</dbReference>
<dbReference type="Gene3D" id="3.30.1120.10">
    <property type="match status" value="1"/>
</dbReference>
<dbReference type="InterPro" id="IPR000917">
    <property type="entry name" value="Sulfatase_N"/>
</dbReference>
<proteinExistence type="inferred from homology"/>
<keyword evidence="6" id="KW-1185">Reference proteome</keyword>
<feature type="domain" description="Sulfatase N-terminal" evidence="4">
    <location>
        <begin position="69"/>
        <end position="399"/>
    </location>
</feature>
<evidence type="ECO:0000313" key="6">
    <source>
        <dbReference type="Proteomes" id="UP000609651"/>
    </source>
</evidence>
<dbReference type="GO" id="GO:0004065">
    <property type="term" value="F:arylsulfatase activity"/>
    <property type="evidence" value="ECO:0007669"/>
    <property type="project" value="UniProtKB-EC"/>
</dbReference>